<keyword evidence="1" id="KW-0812">Transmembrane</keyword>
<protein>
    <recommendedName>
        <fullName evidence="4">Gamma-secretase subunit PEN-2</fullName>
    </recommendedName>
</protein>
<accession>A0AA85F664</accession>
<dbReference type="Pfam" id="PF10251">
    <property type="entry name" value="PEN-2"/>
    <property type="match status" value="1"/>
</dbReference>
<dbReference type="InterPro" id="IPR019379">
    <property type="entry name" value="Gamma_Secretase_Asp_P_PEN2"/>
</dbReference>
<proteinExistence type="predicted"/>
<evidence type="ECO:0000313" key="2">
    <source>
        <dbReference type="Proteomes" id="UP000050792"/>
    </source>
</evidence>
<dbReference type="AlphaFoldDB" id="A0AA85F664"/>
<reference evidence="3" key="2">
    <citation type="submission" date="2023-11" db="UniProtKB">
        <authorList>
            <consortium name="WormBaseParasite"/>
        </authorList>
    </citation>
    <scope>IDENTIFICATION</scope>
</reference>
<keyword evidence="1" id="KW-0472">Membrane</keyword>
<dbReference type="WBParaSite" id="SRDH1_35620.1">
    <property type="protein sequence ID" value="SRDH1_35620.1"/>
    <property type="gene ID" value="SRDH1_35620"/>
</dbReference>
<name>A0AA85F664_9TREM</name>
<organism evidence="2 3">
    <name type="scientific">Schistosoma rodhaini</name>
    <dbReference type="NCBI Taxonomy" id="6188"/>
    <lineage>
        <taxon>Eukaryota</taxon>
        <taxon>Metazoa</taxon>
        <taxon>Spiralia</taxon>
        <taxon>Lophotrochozoa</taxon>
        <taxon>Platyhelminthes</taxon>
        <taxon>Trematoda</taxon>
        <taxon>Digenea</taxon>
        <taxon>Strigeidida</taxon>
        <taxon>Schistosomatoidea</taxon>
        <taxon>Schistosomatidae</taxon>
        <taxon>Schistosoma</taxon>
    </lineage>
</organism>
<feature type="transmembrane region" description="Helical" evidence="1">
    <location>
        <begin position="63"/>
        <end position="83"/>
    </location>
</feature>
<keyword evidence="2" id="KW-1185">Reference proteome</keyword>
<evidence type="ECO:0000313" key="3">
    <source>
        <dbReference type="WBParaSite" id="SRDH1_35620.1"/>
    </source>
</evidence>
<keyword evidence="1" id="KW-1133">Transmembrane helix</keyword>
<evidence type="ECO:0000256" key="1">
    <source>
        <dbReference type="SAM" id="Phobius"/>
    </source>
</evidence>
<sequence>MNFQVCGEYVSEQFSDIGAHFPPCVSSQSVEGISLCPANQITLAFMDIKHLTGEDKLKLSRTYFFAGIGFLPFLWWINVFCFLKELSAPQAYPEYKLIRKCTEIFY</sequence>
<evidence type="ECO:0008006" key="4">
    <source>
        <dbReference type="Google" id="ProtNLM"/>
    </source>
</evidence>
<reference evidence="2" key="1">
    <citation type="submission" date="2022-06" db="EMBL/GenBank/DDBJ databases">
        <authorList>
            <person name="Berger JAMES D."/>
            <person name="Berger JAMES D."/>
        </authorList>
    </citation>
    <scope>NUCLEOTIDE SEQUENCE [LARGE SCALE GENOMIC DNA]</scope>
</reference>
<dbReference type="Proteomes" id="UP000050792">
    <property type="component" value="Unassembled WGS sequence"/>
</dbReference>